<feature type="compositionally biased region" description="Basic and acidic residues" evidence="2">
    <location>
        <begin position="130"/>
        <end position="151"/>
    </location>
</feature>
<dbReference type="RefSeq" id="WP_211372497.1">
    <property type="nucleotide sequence ID" value="NZ_VLKE01000001.1"/>
</dbReference>
<evidence type="ECO:0000313" key="3">
    <source>
        <dbReference type="EMBL" id="TWH66227.1"/>
    </source>
</evidence>
<feature type="compositionally biased region" description="Low complexity" evidence="2">
    <location>
        <begin position="94"/>
        <end position="107"/>
    </location>
</feature>
<feature type="compositionally biased region" description="Low complexity" evidence="2">
    <location>
        <begin position="175"/>
        <end position="184"/>
    </location>
</feature>
<protein>
    <submittedName>
        <fullName evidence="3">Uncharacterized protein</fullName>
    </submittedName>
</protein>
<accession>A0A562I5E3</accession>
<evidence type="ECO:0000256" key="1">
    <source>
        <dbReference type="SAM" id="Coils"/>
    </source>
</evidence>
<sequence length="419" mass="41618">MRQDQQQVSSDHPEAVRSAPVPVPGVQPPAHGGRDAEGRADVPEDVLDERGTFDDPAGAGERSDGRWDGQRPDADGTPEFHEPAPLPSAFGATSVGDAVAASAMASGRAEDERDPRGEDTAQPGDGAPGRTDEFDDVRADPTAADRLHDPARWAAGTPTAARHDRPGEAREAGEASEASRAGQAGEAGGAGEDRRAERDTRAAVAAGAAGYGSATPTMVDPDATAPNASAAAGAGVTGTAGTGTAGTGTAGTGTAGTGTAGTGTAGTGTAGTGTAGTGTAGTGTAGTGTAGTGTAGTGTAGTGTAGTGTAGGRDGGVVAAARPTGRAVPHDAATLFEPDAAQGFRDRWREVQLRFVDDPKAAAAEAQSLVEEAIQALAAALAEQKNRLGDWQRADADDTEQLRVAVRRYRDFLDRVLGR</sequence>
<feature type="compositionally biased region" description="Basic and acidic residues" evidence="2">
    <location>
        <begin position="191"/>
        <end position="201"/>
    </location>
</feature>
<keyword evidence="4" id="KW-1185">Reference proteome</keyword>
<feature type="compositionally biased region" description="Gly residues" evidence="2">
    <location>
        <begin position="235"/>
        <end position="315"/>
    </location>
</feature>
<evidence type="ECO:0000256" key="2">
    <source>
        <dbReference type="SAM" id="MobiDB-lite"/>
    </source>
</evidence>
<dbReference type="Proteomes" id="UP000319825">
    <property type="component" value="Unassembled WGS sequence"/>
</dbReference>
<dbReference type="AlphaFoldDB" id="A0A562I5E3"/>
<dbReference type="EMBL" id="VLKE01000001">
    <property type="protein sequence ID" value="TWH66227.1"/>
    <property type="molecule type" value="Genomic_DNA"/>
</dbReference>
<evidence type="ECO:0000313" key="4">
    <source>
        <dbReference type="Proteomes" id="UP000319825"/>
    </source>
</evidence>
<feature type="region of interest" description="Disordered" evidence="2">
    <location>
        <begin position="1"/>
        <end position="324"/>
    </location>
</feature>
<keyword evidence="1" id="KW-0175">Coiled coil</keyword>
<organism evidence="3 4">
    <name type="scientific">Micromonospora olivasterospora</name>
    <dbReference type="NCBI Taxonomy" id="1880"/>
    <lineage>
        <taxon>Bacteria</taxon>
        <taxon>Bacillati</taxon>
        <taxon>Actinomycetota</taxon>
        <taxon>Actinomycetes</taxon>
        <taxon>Micromonosporales</taxon>
        <taxon>Micromonosporaceae</taxon>
        <taxon>Micromonospora</taxon>
    </lineage>
</organism>
<feature type="compositionally biased region" description="Low complexity" evidence="2">
    <location>
        <begin position="202"/>
        <end position="215"/>
    </location>
</feature>
<reference evidence="3 4" key="1">
    <citation type="submission" date="2019-07" db="EMBL/GenBank/DDBJ databases">
        <title>R&amp;d 2014.</title>
        <authorList>
            <person name="Klenk H.-P."/>
        </authorList>
    </citation>
    <scope>NUCLEOTIDE SEQUENCE [LARGE SCALE GENOMIC DNA]</scope>
    <source>
        <strain evidence="3 4">DSM 43868</strain>
    </source>
</reference>
<feature type="compositionally biased region" description="Basic and acidic residues" evidence="2">
    <location>
        <begin position="108"/>
        <end position="119"/>
    </location>
</feature>
<feature type="compositionally biased region" description="Basic and acidic residues" evidence="2">
    <location>
        <begin position="61"/>
        <end position="82"/>
    </location>
</feature>
<comment type="caution">
    <text evidence="3">The sequence shown here is derived from an EMBL/GenBank/DDBJ whole genome shotgun (WGS) entry which is preliminary data.</text>
</comment>
<gene>
    <name evidence="3" type="ORF">JD77_01178</name>
</gene>
<proteinExistence type="predicted"/>
<feature type="compositionally biased region" description="Basic and acidic residues" evidence="2">
    <location>
        <begin position="161"/>
        <end position="173"/>
    </location>
</feature>
<feature type="compositionally biased region" description="Polar residues" evidence="2">
    <location>
        <begin position="1"/>
        <end position="10"/>
    </location>
</feature>
<feature type="coiled-coil region" evidence="1">
    <location>
        <begin position="363"/>
        <end position="394"/>
    </location>
</feature>
<feature type="compositionally biased region" description="Basic and acidic residues" evidence="2">
    <location>
        <begin position="32"/>
        <end position="53"/>
    </location>
</feature>
<name>A0A562I5E3_MICOL</name>